<sequence>MGDDNAIARHGIHGLQRSLEFAIGGHMLLRGDNTIDMKLTQAGLGGAEAARIDGVMYDYIRLEGPSSGGVAKLAPLGLVWMEISFLSSVVFLVMSQ</sequence>
<dbReference type="InterPro" id="IPR008979">
    <property type="entry name" value="Galactose-bd-like_sf"/>
</dbReference>
<dbReference type="SUPFAM" id="SSF49785">
    <property type="entry name" value="Galactose-binding domain-like"/>
    <property type="match status" value="1"/>
</dbReference>
<comment type="caution">
    <text evidence="2">The sequence shown here is derived from an EMBL/GenBank/DDBJ whole genome shotgun (WGS) entry which is preliminary data.</text>
</comment>
<dbReference type="InterPro" id="IPR051850">
    <property type="entry name" value="Polysacch_Lyase_4"/>
</dbReference>
<evidence type="ECO:0000259" key="1">
    <source>
        <dbReference type="Pfam" id="PF14683"/>
    </source>
</evidence>
<dbReference type="EMBL" id="LWDX02060668">
    <property type="protein sequence ID" value="OEL17196.1"/>
    <property type="molecule type" value="Genomic_DNA"/>
</dbReference>
<protein>
    <recommendedName>
        <fullName evidence="1">Rhamnogalacturonan lyase domain-containing protein</fullName>
    </recommendedName>
</protein>
<dbReference type="PANTHER" id="PTHR32018">
    <property type="entry name" value="RHAMNOGALACTURONATE LYASE FAMILY PROTEIN"/>
    <property type="match status" value="1"/>
</dbReference>
<proteinExistence type="predicted"/>
<reference evidence="2 3" key="1">
    <citation type="submission" date="2016-09" db="EMBL/GenBank/DDBJ databases">
        <title>The draft genome of Dichanthelium oligosanthes: A C3 panicoid grass species.</title>
        <authorList>
            <person name="Studer A.J."/>
            <person name="Schnable J.C."/>
            <person name="Brutnell T.P."/>
        </authorList>
    </citation>
    <scope>NUCLEOTIDE SEQUENCE [LARGE SCALE GENOMIC DNA]</scope>
    <source>
        <strain evidence="3">cv. Kellogg 1175</strain>
        <tissue evidence="2">Leaf</tissue>
    </source>
</reference>
<dbReference type="InterPro" id="IPR029411">
    <property type="entry name" value="RG-lyase_III"/>
</dbReference>
<feature type="domain" description="Rhamnogalacturonan lyase" evidence="1">
    <location>
        <begin position="2"/>
        <end position="62"/>
    </location>
</feature>
<dbReference type="Proteomes" id="UP000095767">
    <property type="component" value="Unassembled WGS sequence"/>
</dbReference>
<evidence type="ECO:0000313" key="3">
    <source>
        <dbReference type="Proteomes" id="UP000095767"/>
    </source>
</evidence>
<dbReference type="STRING" id="888268.A0A1E5UWC1"/>
<name>A0A1E5UWC1_9POAL</name>
<organism evidence="2 3">
    <name type="scientific">Dichanthelium oligosanthes</name>
    <dbReference type="NCBI Taxonomy" id="888268"/>
    <lineage>
        <taxon>Eukaryota</taxon>
        <taxon>Viridiplantae</taxon>
        <taxon>Streptophyta</taxon>
        <taxon>Embryophyta</taxon>
        <taxon>Tracheophyta</taxon>
        <taxon>Spermatophyta</taxon>
        <taxon>Magnoliopsida</taxon>
        <taxon>Liliopsida</taxon>
        <taxon>Poales</taxon>
        <taxon>Poaceae</taxon>
        <taxon>PACMAD clade</taxon>
        <taxon>Panicoideae</taxon>
        <taxon>Panicodae</taxon>
        <taxon>Paniceae</taxon>
        <taxon>Dichantheliinae</taxon>
        <taxon>Dichanthelium</taxon>
    </lineage>
</organism>
<dbReference type="OrthoDB" id="2130367at2759"/>
<accession>A0A1E5UWC1</accession>
<evidence type="ECO:0000313" key="2">
    <source>
        <dbReference type="EMBL" id="OEL17196.1"/>
    </source>
</evidence>
<keyword evidence="3" id="KW-1185">Reference proteome</keyword>
<dbReference type="PANTHER" id="PTHR32018:SF32">
    <property type="entry name" value="RHAMNOGALACTURONAN ENDOLYASE"/>
    <property type="match status" value="1"/>
</dbReference>
<dbReference type="Pfam" id="PF14683">
    <property type="entry name" value="CBM-like"/>
    <property type="match status" value="1"/>
</dbReference>
<dbReference type="AlphaFoldDB" id="A0A1E5UWC1"/>
<gene>
    <name evidence="2" type="ORF">BAE44_0021788</name>
</gene>